<evidence type="ECO:0000256" key="3">
    <source>
        <dbReference type="ARBA" id="ARBA00022490"/>
    </source>
</evidence>
<dbReference type="RefSeq" id="XP_065673242.1">
    <property type="nucleotide sequence ID" value="XM_065817170.1"/>
</dbReference>
<organism evidence="7 8">
    <name type="scientific">Hydra vulgaris</name>
    <name type="common">Hydra</name>
    <name type="synonym">Hydra attenuata</name>
    <dbReference type="NCBI Taxonomy" id="6087"/>
    <lineage>
        <taxon>Eukaryota</taxon>
        <taxon>Metazoa</taxon>
        <taxon>Cnidaria</taxon>
        <taxon>Hydrozoa</taxon>
        <taxon>Hydroidolina</taxon>
        <taxon>Anthoathecata</taxon>
        <taxon>Aplanulata</taxon>
        <taxon>Hydridae</taxon>
        <taxon>Hydra</taxon>
    </lineage>
</organism>
<dbReference type="GeneID" id="105845937"/>
<keyword evidence="4" id="KW-0206">Cytoskeleton</keyword>
<dbReference type="Proteomes" id="UP001652625">
    <property type="component" value="Chromosome 14"/>
</dbReference>
<dbReference type="Pfam" id="PF14892">
    <property type="entry name" value="PIRC1_2"/>
    <property type="match status" value="1"/>
</dbReference>
<keyword evidence="3" id="KW-0963">Cytoplasm</keyword>
<name>A0ABM4DFQ5_HYDVU</name>
<evidence type="ECO:0000256" key="1">
    <source>
        <dbReference type="ARBA" id="ARBA00004138"/>
    </source>
</evidence>
<dbReference type="PANTHER" id="PTHR20899">
    <property type="entry name" value="PIERCE HOMOLOG"/>
    <property type="match status" value="1"/>
</dbReference>
<proteinExistence type="inferred from homology"/>
<gene>
    <name evidence="8" type="primary">LOC105845937</name>
</gene>
<evidence type="ECO:0000256" key="2">
    <source>
        <dbReference type="ARBA" id="ARBA00004245"/>
    </source>
</evidence>
<evidence type="ECO:0000256" key="4">
    <source>
        <dbReference type="ARBA" id="ARBA00023212"/>
    </source>
</evidence>
<keyword evidence="7" id="KW-1185">Reference proteome</keyword>
<dbReference type="InterPro" id="IPR026507">
    <property type="entry name" value="PIRC1/2"/>
</dbReference>
<evidence type="ECO:0000256" key="6">
    <source>
        <dbReference type="ARBA" id="ARBA00038014"/>
    </source>
</evidence>
<comment type="similarity">
    <text evidence="6">Belongs to the PIERCE1 family.</text>
</comment>
<sequence length="115" mass="12957">MAAKVNELANNDYDATLPGHSAKTSDYYQTESLPNKFNNPDVFKGYVSKQSNPMYITSANEYGSHPPTVHTMPYAFHSKNQKFTEHLGQCGMYRNYSLNTSVDKNPVSSHRDGLF</sequence>
<evidence type="ECO:0000313" key="7">
    <source>
        <dbReference type="Proteomes" id="UP001652625"/>
    </source>
</evidence>
<reference evidence="8" key="1">
    <citation type="submission" date="2025-08" db="UniProtKB">
        <authorList>
            <consortium name="RefSeq"/>
        </authorList>
    </citation>
    <scope>IDENTIFICATION</scope>
</reference>
<dbReference type="PANTHER" id="PTHR20899:SF1">
    <property type="entry name" value="PIERCER OF MICROTUBULE WALL 1 PROTEIN"/>
    <property type="match status" value="1"/>
</dbReference>
<accession>A0ABM4DFQ5</accession>
<evidence type="ECO:0000256" key="5">
    <source>
        <dbReference type="ARBA" id="ARBA00023273"/>
    </source>
</evidence>
<protein>
    <submittedName>
        <fullName evidence="8">Piercer of microtubule wall 1 protein isoform X1</fullName>
    </submittedName>
</protein>
<keyword evidence="5" id="KW-0966">Cell projection</keyword>
<evidence type="ECO:0000313" key="8">
    <source>
        <dbReference type="RefSeq" id="XP_065673242.1"/>
    </source>
</evidence>
<comment type="subcellular location">
    <subcellularLocation>
        <location evidence="1">Cell projection</location>
        <location evidence="1">Cilium</location>
    </subcellularLocation>
    <subcellularLocation>
        <location evidence="2">Cytoplasm</location>
        <location evidence="2">Cytoskeleton</location>
    </subcellularLocation>
</comment>